<evidence type="ECO:0000313" key="2">
    <source>
        <dbReference type="EMBL" id="KAH3686049.1"/>
    </source>
</evidence>
<accession>A0A9P8QAT7</accession>
<protein>
    <submittedName>
        <fullName evidence="2">Uncharacterized protein</fullName>
    </submittedName>
</protein>
<dbReference type="EMBL" id="JAEUBG010001678">
    <property type="protein sequence ID" value="KAH3686049.1"/>
    <property type="molecule type" value="Genomic_DNA"/>
</dbReference>
<feature type="compositionally biased region" description="Polar residues" evidence="1">
    <location>
        <begin position="64"/>
        <end position="104"/>
    </location>
</feature>
<proteinExistence type="predicted"/>
<name>A0A9P8QAT7_WICPI</name>
<dbReference type="AlphaFoldDB" id="A0A9P8QAT7"/>
<dbReference type="Proteomes" id="UP000774326">
    <property type="component" value="Unassembled WGS sequence"/>
</dbReference>
<feature type="compositionally biased region" description="Polar residues" evidence="1">
    <location>
        <begin position="167"/>
        <end position="184"/>
    </location>
</feature>
<keyword evidence="3" id="KW-1185">Reference proteome</keyword>
<gene>
    <name evidence="2" type="ORF">WICPIJ_002968</name>
</gene>
<feature type="compositionally biased region" description="Polar residues" evidence="1">
    <location>
        <begin position="32"/>
        <end position="56"/>
    </location>
</feature>
<evidence type="ECO:0000313" key="3">
    <source>
        <dbReference type="Proteomes" id="UP000774326"/>
    </source>
</evidence>
<feature type="compositionally biased region" description="Polar residues" evidence="1">
    <location>
        <begin position="117"/>
        <end position="155"/>
    </location>
</feature>
<reference evidence="2" key="2">
    <citation type="submission" date="2021-01" db="EMBL/GenBank/DDBJ databases">
        <authorList>
            <person name="Schikora-Tamarit M.A."/>
        </authorList>
    </citation>
    <scope>NUCLEOTIDE SEQUENCE</scope>
    <source>
        <strain evidence="2">CBS2887</strain>
    </source>
</reference>
<comment type="caution">
    <text evidence="2">The sequence shown here is derived from an EMBL/GenBank/DDBJ whole genome shotgun (WGS) entry which is preliminary data.</text>
</comment>
<evidence type="ECO:0000256" key="1">
    <source>
        <dbReference type="SAM" id="MobiDB-lite"/>
    </source>
</evidence>
<feature type="compositionally biased region" description="Basic and acidic residues" evidence="1">
    <location>
        <begin position="13"/>
        <end position="31"/>
    </location>
</feature>
<reference evidence="2" key="1">
    <citation type="journal article" date="2021" name="Open Biol.">
        <title>Shared evolutionary footprints suggest mitochondrial oxidative damage underlies multiple complex I losses in fungi.</title>
        <authorList>
            <person name="Schikora-Tamarit M.A."/>
            <person name="Marcet-Houben M."/>
            <person name="Nosek J."/>
            <person name="Gabaldon T."/>
        </authorList>
    </citation>
    <scope>NUCLEOTIDE SEQUENCE</scope>
    <source>
        <strain evidence="2">CBS2887</strain>
    </source>
</reference>
<sequence>MSNLMDKISNKLSGKDSHENYSADQAKDDFSQGKQRLNQHQQQRSHDSYGTSTNASDDYGHQQGIRSGQQESFGSSQPQFRDEFSSNSGVGSNQVRGGQHTSSGYAHDQSLGGAGELQTQDSSYAGNQISGQHGIPQQSQYGGSAAGRQTRSQGAARSAGLGAQDEWGSQGTEGNEYGQTQSKKIFQQGYEKGVAEGEKYINRNM</sequence>
<organism evidence="2 3">
    <name type="scientific">Wickerhamomyces pijperi</name>
    <name type="common">Yeast</name>
    <name type="synonym">Pichia pijperi</name>
    <dbReference type="NCBI Taxonomy" id="599730"/>
    <lineage>
        <taxon>Eukaryota</taxon>
        <taxon>Fungi</taxon>
        <taxon>Dikarya</taxon>
        <taxon>Ascomycota</taxon>
        <taxon>Saccharomycotina</taxon>
        <taxon>Saccharomycetes</taxon>
        <taxon>Phaffomycetales</taxon>
        <taxon>Wickerhamomycetaceae</taxon>
        <taxon>Wickerhamomyces</taxon>
    </lineage>
</organism>
<feature type="region of interest" description="Disordered" evidence="1">
    <location>
        <begin position="1"/>
        <end position="184"/>
    </location>
</feature>